<dbReference type="RefSeq" id="WP_149569120.1">
    <property type="nucleotide sequence ID" value="NZ_CP035807.1"/>
</dbReference>
<dbReference type="EMBL" id="CP035807">
    <property type="protein sequence ID" value="QEN05886.1"/>
    <property type="molecule type" value="Genomic_DNA"/>
</dbReference>
<feature type="transmembrane region" description="Helical" evidence="1">
    <location>
        <begin position="12"/>
        <end position="35"/>
    </location>
</feature>
<dbReference type="KEGG" id="sper:EW093_14645"/>
<gene>
    <name evidence="2" type="ORF">EW093_14645</name>
</gene>
<proteinExistence type="predicted"/>
<evidence type="ECO:0000256" key="1">
    <source>
        <dbReference type="SAM" id="Phobius"/>
    </source>
</evidence>
<protein>
    <submittedName>
        <fullName evidence="2">Uncharacterized protein</fullName>
    </submittedName>
</protein>
<feature type="transmembrane region" description="Helical" evidence="1">
    <location>
        <begin position="87"/>
        <end position="107"/>
    </location>
</feature>
<keyword evidence="1" id="KW-1133">Transmembrane helix</keyword>
<sequence>MFYINKKYWAFNLLFKISSTLYFMSLIVFISFFVISRQGISIPLAAEYIDILSMITYISIVLMFLSIVTIFVVKSRVMNKIKQFFKLLFRIVLCSGILLFVNTIYIFSLGIME</sequence>
<keyword evidence="3" id="KW-1185">Reference proteome</keyword>
<evidence type="ECO:0000313" key="3">
    <source>
        <dbReference type="Proteomes" id="UP000323824"/>
    </source>
</evidence>
<name>A0A5C1QH36_9SPIO</name>
<evidence type="ECO:0000313" key="2">
    <source>
        <dbReference type="EMBL" id="QEN05886.1"/>
    </source>
</evidence>
<keyword evidence="1" id="KW-0812">Transmembrane</keyword>
<reference evidence="2 3" key="1">
    <citation type="submission" date="2019-02" db="EMBL/GenBank/DDBJ databases">
        <authorList>
            <person name="Fomenkov A."/>
            <person name="Dubinina G."/>
            <person name="Grabovich M."/>
            <person name="Vincze T."/>
            <person name="Roberts R.J."/>
        </authorList>
    </citation>
    <scope>NUCLEOTIDE SEQUENCE [LARGE SCALE GENOMIC DNA]</scope>
    <source>
        <strain evidence="2 3">P</strain>
    </source>
</reference>
<dbReference type="Proteomes" id="UP000323824">
    <property type="component" value="Chromosome"/>
</dbReference>
<reference evidence="2 3" key="2">
    <citation type="submission" date="2019-09" db="EMBL/GenBank/DDBJ databases">
        <title>Complete Genome Sequence and Methylome Analysis of free living Spirochaetas.</title>
        <authorList>
            <person name="Leshcheva N."/>
            <person name="Mikheeva N."/>
        </authorList>
    </citation>
    <scope>NUCLEOTIDE SEQUENCE [LARGE SCALE GENOMIC DNA]</scope>
    <source>
        <strain evidence="2 3">P</strain>
    </source>
</reference>
<accession>A0A5C1QH36</accession>
<keyword evidence="1" id="KW-0472">Membrane</keyword>
<dbReference type="AlphaFoldDB" id="A0A5C1QH36"/>
<organism evidence="2 3">
    <name type="scientific">Thiospirochaeta perfilievii</name>
    <dbReference type="NCBI Taxonomy" id="252967"/>
    <lineage>
        <taxon>Bacteria</taxon>
        <taxon>Pseudomonadati</taxon>
        <taxon>Spirochaetota</taxon>
        <taxon>Spirochaetia</taxon>
        <taxon>Spirochaetales</taxon>
        <taxon>Spirochaetaceae</taxon>
        <taxon>Thiospirochaeta</taxon>
    </lineage>
</organism>
<feature type="transmembrane region" description="Helical" evidence="1">
    <location>
        <begin position="55"/>
        <end position="75"/>
    </location>
</feature>